<dbReference type="InterPro" id="IPR029068">
    <property type="entry name" value="Glyas_Bleomycin-R_OHBP_Dase"/>
</dbReference>
<dbReference type="Gene3D" id="3.10.180.10">
    <property type="entry name" value="2,3-Dihydroxybiphenyl 1,2-Dioxygenase, domain 1"/>
    <property type="match status" value="1"/>
</dbReference>
<dbReference type="RefSeq" id="WP_078762674.1">
    <property type="nucleotide sequence ID" value="NZ_FUWS01000009.1"/>
</dbReference>
<dbReference type="EMBL" id="FUWS01000009">
    <property type="protein sequence ID" value="SKA26272.1"/>
    <property type="molecule type" value="Genomic_DNA"/>
</dbReference>
<dbReference type="OrthoDB" id="3295209at2"/>
<dbReference type="AlphaFoldDB" id="A0A1T4SDH0"/>
<feature type="domain" description="Glyoxalase-like" evidence="1">
    <location>
        <begin position="6"/>
        <end position="112"/>
    </location>
</feature>
<dbReference type="STRING" id="1122192.SAMN02745673_03405"/>
<dbReference type="InterPro" id="IPR041581">
    <property type="entry name" value="Glyoxalase_6"/>
</dbReference>
<dbReference type="PANTHER" id="PTHR35908:SF1">
    <property type="entry name" value="CONSERVED PROTEIN"/>
    <property type="match status" value="1"/>
</dbReference>
<evidence type="ECO:0000313" key="2">
    <source>
        <dbReference type="EMBL" id="SKA26272.1"/>
    </source>
</evidence>
<dbReference type="Proteomes" id="UP000190637">
    <property type="component" value="Unassembled WGS sequence"/>
</dbReference>
<sequence>MRLVWVLDTCDAERLAVFWGAALGYERDEADPPYIFLRDPGGLRPDLILQDVPEPKTGKNRMHLDIVVEDLHGEVSRLIGLGAVQRCAPVAEVNGGRLVVMADPEGNEFCVVREATFPEPVPATAKADG</sequence>
<protein>
    <recommendedName>
        <fullName evidence="1">Glyoxalase-like domain-containing protein</fullName>
    </recommendedName>
</protein>
<dbReference type="SUPFAM" id="SSF54593">
    <property type="entry name" value="Glyoxalase/Bleomycin resistance protein/Dihydroxybiphenyl dioxygenase"/>
    <property type="match status" value="1"/>
</dbReference>
<evidence type="ECO:0000313" key="3">
    <source>
        <dbReference type="Proteomes" id="UP000190637"/>
    </source>
</evidence>
<dbReference type="CDD" id="cd06587">
    <property type="entry name" value="VOC"/>
    <property type="match status" value="1"/>
</dbReference>
<dbReference type="PANTHER" id="PTHR35908">
    <property type="entry name" value="HYPOTHETICAL FUSION PROTEIN"/>
    <property type="match status" value="1"/>
</dbReference>
<accession>A0A1T4SDH0</accession>
<proteinExistence type="predicted"/>
<organism evidence="2 3">
    <name type="scientific">Marinactinospora thermotolerans DSM 45154</name>
    <dbReference type="NCBI Taxonomy" id="1122192"/>
    <lineage>
        <taxon>Bacteria</taxon>
        <taxon>Bacillati</taxon>
        <taxon>Actinomycetota</taxon>
        <taxon>Actinomycetes</taxon>
        <taxon>Streptosporangiales</taxon>
        <taxon>Nocardiopsidaceae</taxon>
        <taxon>Marinactinospora</taxon>
    </lineage>
</organism>
<name>A0A1T4SDH0_9ACTN</name>
<dbReference type="Pfam" id="PF18029">
    <property type="entry name" value="Glyoxalase_6"/>
    <property type="match status" value="1"/>
</dbReference>
<reference evidence="2 3" key="1">
    <citation type="submission" date="2017-02" db="EMBL/GenBank/DDBJ databases">
        <authorList>
            <person name="Peterson S.W."/>
        </authorList>
    </citation>
    <scope>NUCLEOTIDE SEQUENCE [LARGE SCALE GENOMIC DNA]</scope>
    <source>
        <strain evidence="2 3">DSM 45154</strain>
    </source>
</reference>
<evidence type="ECO:0000259" key="1">
    <source>
        <dbReference type="Pfam" id="PF18029"/>
    </source>
</evidence>
<gene>
    <name evidence="2" type="ORF">SAMN02745673_03405</name>
</gene>
<keyword evidence="3" id="KW-1185">Reference proteome</keyword>